<name>A0A1S1PA87_METEX</name>
<proteinExistence type="predicted"/>
<dbReference type="Proteomes" id="UP000180215">
    <property type="component" value="Unassembled WGS sequence"/>
</dbReference>
<protein>
    <submittedName>
        <fullName evidence="2">Uncharacterized protein</fullName>
    </submittedName>
</protein>
<reference evidence="2 3" key="1">
    <citation type="submission" date="2016-10" db="EMBL/GenBank/DDBJ databases">
        <title>Draft genome sequence of Methylobacterium extorquens CP3, a seed endophyte of Crotalaria pumila with plant growth-promoting and metal tolerance properties.</title>
        <authorList>
            <person name="Sanchez-Lopez A.S."/>
            <person name="Van Hamme J.D."/>
            <person name="Thijs S."/>
            <person name="Mcammond B.M."/>
            <person name="Stevens V."/>
            <person name="Gonzalez-Chavez M.D.C."/>
            <person name="Vangronsveld J."/>
        </authorList>
    </citation>
    <scope>NUCLEOTIDE SEQUENCE [LARGE SCALE GENOMIC DNA]</scope>
    <source>
        <strain evidence="2 3">CP3</strain>
    </source>
</reference>
<evidence type="ECO:0000313" key="2">
    <source>
        <dbReference type="EMBL" id="OHV17905.1"/>
    </source>
</evidence>
<accession>A0A1S1PA87</accession>
<feature type="compositionally biased region" description="Basic and acidic residues" evidence="1">
    <location>
        <begin position="252"/>
        <end position="261"/>
    </location>
</feature>
<feature type="region of interest" description="Disordered" evidence="1">
    <location>
        <begin position="34"/>
        <end position="55"/>
    </location>
</feature>
<gene>
    <name evidence="2" type="ORF">BK022_02625</name>
</gene>
<dbReference type="AlphaFoldDB" id="A0A1S1PA87"/>
<feature type="compositionally biased region" description="Low complexity" evidence="1">
    <location>
        <begin position="206"/>
        <end position="215"/>
    </location>
</feature>
<feature type="region of interest" description="Disordered" evidence="1">
    <location>
        <begin position="169"/>
        <end position="263"/>
    </location>
</feature>
<dbReference type="EMBL" id="MNAO01000015">
    <property type="protein sequence ID" value="OHV17905.1"/>
    <property type="molecule type" value="Genomic_DNA"/>
</dbReference>
<comment type="caution">
    <text evidence="2">The sequence shown here is derived from an EMBL/GenBank/DDBJ whole genome shotgun (WGS) entry which is preliminary data.</text>
</comment>
<evidence type="ECO:0000313" key="3">
    <source>
        <dbReference type="Proteomes" id="UP000180215"/>
    </source>
</evidence>
<evidence type="ECO:0000256" key="1">
    <source>
        <dbReference type="SAM" id="MobiDB-lite"/>
    </source>
</evidence>
<organism evidence="2 3">
    <name type="scientific">Methylorubrum extorquens</name>
    <name type="common">Methylobacterium dichloromethanicum</name>
    <name type="synonym">Methylobacterium extorquens</name>
    <dbReference type="NCBI Taxonomy" id="408"/>
    <lineage>
        <taxon>Bacteria</taxon>
        <taxon>Pseudomonadati</taxon>
        <taxon>Pseudomonadota</taxon>
        <taxon>Alphaproteobacteria</taxon>
        <taxon>Hyphomicrobiales</taxon>
        <taxon>Methylobacteriaceae</taxon>
        <taxon>Methylorubrum</taxon>
    </lineage>
</organism>
<sequence>METHRTNMAGYIPAMVALVSVVYLILPASAQVADGQPPADVAAPGSRSDADPGQGKTSDLFFAAHDVSGKLGTPLPLEIKLVRTGRVSIESILLLGLPQGVTISDSTNTFSPSDETRDVDIKAWDLPNIKITQTDERESRFSLAVAAIWTAGSGGQVDVATSLLNVSFRPDGPDRATAAGDEPRSPEKPAAAIRETLSPPQVIVSAAAPDASATAEDVVVPSARGTPLTNTAGIDRPASPAATEKSPAAEGEAARLKRPVETARPTLQADPLVERARGLIRLGDISGARLLLERAQARNAPNATFLLAQTWDVDMLRRWNVRGLRADPDLARSLYAKAAAQNQTDERLLAATGR</sequence>